<feature type="region of interest" description="Disordered" evidence="1">
    <location>
        <begin position="62"/>
        <end position="108"/>
    </location>
</feature>
<feature type="compositionally biased region" description="Polar residues" evidence="1">
    <location>
        <begin position="73"/>
        <end position="82"/>
    </location>
</feature>
<evidence type="ECO:0000313" key="3">
    <source>
        <dbReference type="Proteomes" id="UP000233551"/>
    </source>
</evidence>
<evidence type="ECO:0000313" key="2">
    <source>
        <dbReference type="EMBL" id="PKI67210.1"/>
    </source>
</evidence>
<keyword evidence="3" id="KW-1185">Reference proteome</keyword>
<reference evidence="2 3" key="1">
    <citation type="submission" date="2017-11" db="EMBL/GenBank/DDBJ databases">
        <title>De-novo sequencing of pomegranate (Punica granatum L.) genome.</title>
        <authorList>
            <person name="Akparov Z."/>
            <person name="Amiraslanov A."/>
            <person name="Hajiyeva S."/>
            <person name="Abbasov M."/>
            <person name="Kaur K."/>
            <person name="Hamwieh A."/>
            <person name="Solovyev V."/>
            <person name="Salamov A."/>
            <person name="Braich B."/>
            <person name="Kosarev P."/>
            <person name="Mahmoud A."/>
            <person name="Hajiyev E."/>
            <person name="Babayeva S."/>
            <person name="Izzatullayeva V."/>
            <person name="Mammadov A."/>
            <person name="Mammadov A."/>
            <person name="Sharifova S."/>
            <person name="Ojaghi J."/>
            <person name="Eynullazada K."/>
            <person name="Bayramov B."/>
            <person name="Abdulazimova A."/>
            <person name="Shahmuradov I."/>
        </authorList>
    </citation>
    <scope>NUCLEOTIDE SEQUENCE [LARGE SCALE GENOMIC DNA]</scope>
    <source>
        <strain evidence="3">cv. AG2017</strain>
        <tissue evidence="2">Leaf</tissue>
    </source>
</reference>
<name>A0A2I0KFW4_PUNGR</name>
<comment type="caution">
    <text evidence="2">The sequence shown here is derived from an EMBL/GenBank/DDBJ whole genome shotgun (WGS) entry which is preliminary data.</text>
</comment>
<feature type="region of interest" description="Disordered" evidence="1">
    <location>
        <begin position="127"/>
        <end position="149"/>
    </location>
</feature>
<proteinExistence type="predicted"/>
<sequence>MHSTPRNEHETTKKATLDPGGVKGHSAILRGTKPRGSLDPPWVTGGLPPWFRPFLVCMTNRPISEPKRPPQTRVVQGSSRPSLSRETEHYLAPMYEEKSRGSGRGSHKTQIEGYGWVTRMGAAAAVREKNESARLLRARHSARSGSLDS</sequence>
<gene>
    <name evidence="2" type="ORF">CRG98_012407</name>
</gene>
<accession>A0A2I0KFW4</accession>
<organism evidence="2 3">
    <name type="scientific">Punica granatum</name>
    <name type="common">Pomegranate</name>
    <dbReference type="NCBI Taxonomy" id="22663"/>
    <lineage>
        <taxon>Eukaryota</taxon>
        <taxon>Viridiplantae</taxon>
        <taxon>Streptophyta</taxon>
        <taxon>Embryophyta</taxon>
        <taxon>Tracheophyta</taxon>
        <taxon>Spermatophyta</taxon>
        <taxon>Magnoliopsida</taxon>
        <taxon>eudicotyledons</taxon>
        <taxon>Gunneridae</taxon>
        <taxon>Pentapetalae</taxon>
        <taxon>rosids</taxon>
        <taxon>malvids</taxon>
        <taxon>Myrtales</taxon>
        <taxon>Lythraceae</taxon>
        <taxon>Punica</taxon>
    </lineage>
</organism>
<feature type="region of interest" description="Disordered" evidence="1">
    <location>
        <begin position="1"/>
        <end position="42"/>
    </location>
</feature>
<dbReference type="Proteomes" id="UP000233551">
    <property type="component" value="Unassembled WGS sequence"/>
</dbReference>
<feature type="compositionally biased region" description="Basic and acidic residues" evidence="1">
    <location>
        <begin position="83"/>
        <end position="100"/>
    </location>
</feature>
<dbReference type="AlphaFoldDB" id="A0A2I0KFW4"/>
<feature type="compositionally biased region" description="Basic and acidic residues" evidence="1">
    <location>
        <begin position="1"/>
        <end position="16"/>
    </location>
</feature>
<dbReference type="EMBL" id="PGOL01000633">
    <property type="protein sequence ID" value="PKI67210.1"/>
    <property type="molecule type" value="Genomic_DNA"/>
</dbReference>
<protein>
    <submittedName>
        <fullName evidence="2">Uncharacterized protein</fullName>
    </submittedName>
</protein>
<evidence type="ECO:0000256" key="1">
    <source>
        <dbReference type="SAM" id="MobiDB-lite"/>
    </source>
</evidence>